<keyword evidence="2" id="KW-1185">Reference proteome</keyword>
<reference evidence="1 2" key="1">
    <citation type="submission" date="2015-06" db="EMBL/GenBank/DDBJ databases">
        <title>Genome sequencing of Cronobacter sp. strain DJ34 isolated from petroleum contaminated sludge of Duliajan Oil Fields, Assam, India.</title>
        <authorList>
            <person name="Pal S."/>
            <person name="Banerjee T.D."/>
            <person name="Roy A."/>
            <person name="Sar P."/>
            <person name="Kazy S.K."/>
        </authorList>
    </citation>
    <scope>NUCLEOTIDE SEQUENCE [LARGE SCALE GENOMIC DNA]</scope>
    <source>
        <strain evidence="1 2">DJ34</strain>
    </source>
</reference>
<dbReference type="Gene3D" id="3.90.1720.70">
    <property type="match status" value="1"/>
</dbReference>
<dbReference type="RefSeq" id="WP_024558001.1">
    <property type="nucleotide sequence ID" value="NZ_LFEJ01000025.1"/>
</dbReference>
<dbReference type="PATRIC" id="fig|1656095.3.peg.1884"/>
<dbReference type="InterPro" id="IPR025562">
    <property type="entry name" value="Tae4"/>
</dbReference>
<evidence type="ECO:0000313" key="1">
    <source>
        <dbReference type="EMBL" id="KMV32869.1"/>
    </source>
</evidence>
<proteinExistence type="predicted"/>
<gene>
    <name evidence="1" type="ORF">ACH50_19230</name>
</gene>
<organism evidence="1 2">
    <name type="scientific">Franconibacter pulveris</name>
    <dbReference type="NCBI Taxonomy" id="435910"/>
    <lineage>
        <taxon>Bacteria</taxon>
        <taxon>Pseudomonadati</taxon>
        <taxon>Pseudomonadota</taxon>
        <taxon>Gammaproteobacteria</taxon>
        <taxon>Enterobacterales</taxon>
        <taxon>Enterobacteriaceae</taxon>
        <taxon>Franconibacter</taxon>
    </lineage>
</organism>
<name>A0A0J8Y621_9ENTR</name>
<dbReference type="Proteomes" id="UP000037315">
    <property type="component" value="Unassembled WGS sequence"/>
</dbReference>
<dbReference type="EMBL" id="LFEJ01000025">
    <property type="protein sequence ID" value="KMV32869.1"/>
    <property type="molecule type" value="Genomic_DNA"/>
</dbReference>
<comment type="caution">
    <text evidence="1">The sequence shown here is derived from an EMBL/GenBank/DDBJ whole genome shotgun (WGS) entry which is preliminary data.</text>
</comment>
<accession>A0A0J8Y621</accession>
<dbReference type="AlphaFoldDB" id="A0A0J8Y621"/>
<evidence type="ECO:0008006" key="3">
    <source>
        <dbReference type="Google" id="ProtNLM"/>
    </source>
</evidence>
<sequence length="159" mass="17606">MASRPNFLQAWQRFSEVNVPVPLVGQKIGGNVGVNIKIGEGSDTEGFKNACAIRMSYALNYSGAKVERGAWATVSGADKNWYIYRVKDLKPYLKHKFGAPDKTVKNPTVNDFINMTGILVFTVDSWSDASGHATLWNGKICSDHCYFPQATEASIWLLK</sequence>
<dbReference type="OrthoDB" id="8480759at2"/>
<evidence type="ECO:0000313" key="2">
    <source>
        <dbReference type="Proteomes" id="UP000037315"/>
    </source>
</evidence>
<protein>
    <recommendedName>
        <fullName evidence="3">Cytoplasmic protein</fullName>
    </recommendedName>
</protein>
<dbReference type="Pfam" id="PF14113">
    <property type="entry name" value="Tae4"/>
    <property type="match status" value="1"/>
</dbReference>